<dbReference type="EMBL" id="LAZR01000034">
    <property type="protein sequence ID" value="KKO01746.1"/>
    <property type="molecule type" value="Genomic_DNA"/>
</dbReference>
<dbReference type="AlphaFoldDB" id="A0A0F9V946"/>
<organism evidence="1">
    <name type="scientific">marine sediment metagenome</name>
    <dbReference type="NCBI Taxonomy" id="412755"/>
    <lineage>
        <taxon>unclassified sequences</taxon>
        <taxon>metagenomes</taxon>
        <taxon>ecological metagenomes</taxon>
    </lineage>
</organism>
<name>A0A0F9V946_9ZZZZ</name>
<comment type="caution">
    <text evidence="1">The sequence shown here is derived from an EMBL/GenBank/DDBJ whole genome shotgun (WGS) entry which is preliminary data.</text>
</comment>
<sequence length="128" mass="13382">MKKLFLFAAMAFMPMLVSAQDTPEVSVSVEAIVGDARMAPDVRIKRSLALLQERSTVEREQGNAVAADRLQQSLTYLLQAPTNAEAAELAAQAAEAAGAGDSETALVLAESAAELAGANEALEPPVLE</sequence>
<protein>
    <submittedName>
        <fullName evidence="1">Uncharacterized protein</fullName>
    </submittedName>
</protein>
<gene>
    <name evidence="1" type="ORF">LCGC14_0115550</name>
</gene>
<proteinExistence type="predicted"/>
<evidence type="ECO:0000313" key="1">
    <source>
        <dbReference type="EMBL" id="KKO01746.1"/>
    </source>
</evidence>
<reference evidence="1" key="1">
    <citation type="journal article" date="2015" name="Nature">
        <title>Complex archaea that bridge the gap between prokaryotes and eukaryotes.</title>
        <authorList>
            <person name="Spang A."/>
            <person name="Saw J.H."/>
            <person name="Jorgensen S.L."/>
            <person name="Zaremba-Niedzwiedzka K."/>
            <person name="Martijn J."/>
            <person name="Lind A.E."/>
            <person name="van Eijk R."/>
            <person name="Schleper C."/>
            <person name="Guy L."/>
            <person name="Ettema T.J."/>
        </authorList>
    </citation>
    <scope>NUCLEOTIDE SEQUENCE</scope>
</reference>
<accession>A0A0F9V946</accession>